<dbReference type="Proteomes" id="UP000050509">
    <property type="component" value="Unassembled WGS sequence"/>
</dbReference>
<evidence type="ECO:0000259" key="2">
    <source>
        <dbReference type="Pfam" id="PF25873"/>
    </source>
</evidence>
<sequence>MSTPILSTKLYTPSPRPNLVLRPRLSKRLNEGLHRKLTLVAAPAGFGKTTLVSAWVASFSSESKGLSSELRLPGQPQNTKLPPHNFDVAWLSLDEADSDPPRFLAYLAAALQTIAPTVGAGWLDALRSTQPPPIDVMLTALLNELTTIPEHFVLVLDDYHVIDSEAVDSALTFLLDHMPRHMHLVITTREDPQFPLTRLRVRDQMTELRAADLRFTPAEAAAFLKEVMGLDLAAEEIAALEERTEGWIAGLQLAALSMRGRDDIGQFVRAFAGDNRYIVDYLVEEVLQHLPDAVRSFLLQTAILSRLHGPLCDAVTGQQRGQAQLEALEHGNFFVVPLDDTRQWYRYHHLFAGVLAAHVRAEQPEQIATLHRRASVWYAENGFPADAIGHALAARDSARVAGLIELAAPDMLRRRQEATLLGWLAELPADVIALRPVLSAYYAHTLLSNGKLEHVEAFLRTAERWLDTAADGPARSDAPAPQMIVVDHEAFHRLPGTIAVARAGHALALGDLAKTLTYARRVLDLVPLDEHRERGAATALLGLASWASGDLAAAHQSFAEGMAHLQRAGNIADAIGGTLSLADIRITQGRLRDAMHTYERGLRLAAEHGEPLLRGTADMLVGKSDIEREQNNLAAAALHLLRSHDQGEHTGFPQHPYRRRVAMARLRQAEGDLAGALALLDEAERRYVGDFFPNVRPIAAFRARLWLADGHVGEALGWARAQGLSAQDELSYRREFEHITLARVLLAQHQRDPASASLFAAIELLAR</sequence>
<feature type="domain" description="MalT-like TPR region" evidence="1">
    <location>
        <begin position="496"/>
        <end position="756"/>
    </location>
</feature>
<evidence type="ECO:0000259" key="1">
    <source>
        <dbReference type="Pfam" id="PF17874"/>
    </source>
</evidence>
<protein>
    <submittedName>
        <fullName evidence="3">LuxR family transcriptional regulator</fullName>
    </submittedName>
</protein>
<dbReference type="InterPro" id="IPR011990">
    <property type="entry name" value="TPR-like_helical_dom_sf"/>
</dbReference>
<dbReference type="InterPro" id="IPR027417">
    <property type="entry name" value="P-loop_NTPase"/>
</dbReference>
<gene>
    <name evidence="3" type="ORF">SE17_10170</name>
</gene>
<dbReference type="Pfam" id="PF25873">
    <property type="entry name" value="WHD_MalT"/>
    <property type="match status" value="1"/>
</dbReference>
<dbReference type="EMBL" id="LJCR01000280">
    <property type="protein sequence ID" value="KPV53351.1"/>
    <property type="molecule type" value="Genomic_DNA"/>
</dbReference>
<proteinExistence type="predicted"/>
<keyword evidence="4" id="KW-1185">Reference proteome</keyword>
<comment type="caution">
    <text evidence="3">The sequence shown here is derived from an EMBL/GenBank/DDBJ whole genome shotgun (WGS) entry which is preliminary data.</text>
</comment>
<reference evidence="3 4" key="1">
    <citation type="submission" date="2015-09" db="EMBL/GenBank/DDBJ databases">
        <title>Draft genome sequence of Kouleothrix aurantiaca JCM 19913.</title>
        <authorList>
            <person name="Hemp J."/>
        </authorList>
    </citation>
    <scope>NUCLEOTIDE SEQUENCE [LARGE SCALE GENOMIC DNA]</scope>
    <source>
        <strain evidence="3 4">COM-B</strain>
    </source>
</reference>
<accession>A0A0P9DT49</accession>
<dbReference type="SUPFAM" id="SSF52540">
    <property type="entry name" value="P-loop containing nucleoside triphosphate hydrolases"/>
    <property type="match status" value="1"/>
</dbReference>
<dbReference type="InterPro" id="IPR059106">
    <property type="entry name" value="WHD_MalT"/>
</dbReference>
<dbReference type="AlphaFoldDB" id="A0A0P9DT49"/>
<feature type="non-terminal residue" evidence="3">
    <location>
        <position position="767"/>
    </location>
</feature>
<dbReference type="Gene3D" id="3.40.50.300">
    <property type="entry name" value="P-loop containing nucleotide triphosphate hydrolases"/>
    <property type="match status" value="1"/>
</dbReference>
<feature type="domain" description="MalT-like winged helix" evidence="2">
    <location>
        <begin position="283"/>
        <end position="366"/>
    </location>
</feature>
<dbReference type="Pfam" id="PF17874">
    <property type="entry name" value="TPR_MalT"/>
    <property type="match status" value="1"/>
</dbReference>
<dbReference type="InterPro" id="IPR041617">
    <property type="entry name" value="TPR_MalT"/>
</dbReference>
<dbReference type="Gene3D" id="1.25.40.10">
    <property type="entry name" value="Tetratricopeptide repeat domain"/>
    <property type="match status" value="1"/>
</dbReference>
<name>A0A0P9DT49_9CHLR</name>
<evidence type="ECO:0000313" key="3">
    <source>
        <dbReference type="EMBL" id="KPV53351.1"/>
    </source>
</evidence>
<dbReference type="SUPFAM" id="SSF48452">
    <property type="entry name" value="TPR-like"/>
    <property type="match status" value="1"/>
</dbReference>
<organism evidence="3 4">
    <name type="scientific">Kouleothrix aurantiaca</name>
    <dbReference type="NCBI Taxonomy" id="186479"/>
    <lineage>
        <taxon>Bacteria</taxon>
        <taxon>Bacillati</taxon>
        <taxon>Chloroflexota</taxon>
        <taxon>Chloroflexia</taxon>
        <taxon>Chloroflexales</taxon>
        <taxon>Roseiflexineae</taxon>
        <taxon>Roseiflexaceae</taxon>
        <taxon>Kouleothrix</taxon>
    </lineage>
</organism>
<evidence type="ECO:0000313" key="4">
    <source>
        <dbReference type="Proteomes" id="UP000050509"/>
    </source>
</evidence>